<dbReference type="EMBL" id="QPHM01000001">
    <property type="protein sequence ID" value="RCU47944.1"/>
    <property type="molecule type" value="Genomic_DNA"/>
</dbReference>
<gene>
    <name evidence="1" type="ORF">DU504_11945</name>
</gene>
<reference evidence="1 2" key="1">
    <citation type="submission" date="2018-07" db="EMBL/GenBank/DDBJ databases">
        <title>Genome sequences of Haloplanus salinus JCM 18368T.</title>
        <authorList>
            <person name="Kim Y.B."/>
            <person name="Roh S.W."/>
        </authorList>
    </citation>
    <scope>NUCLEOTIDE SEQUENCE [LARGE SCALE GENOMIC DNA]</scope>
    <source>
        <strain evidence="1 2">JCM 18368</strain>
    </source>
</reference>
<evidence type="ECO:0000313" key="2">
    <source>
        <dbReference type="Proteomes" id="UP000252189"/>
    </source>
</evidence>
<name>A0A368NEC8_9EURY</name>
<comment type="caution">
    <text evidence="1">The sequence shown here is derived from an EMBL/GenBank/DDBJ whole genome shotgun (WGS) entry which is preliminary data.</text>
</comment>
<sequence>MTNYTTLLQSWGDSGAAYPSGYSYTYQVPPIEEYDNFAMYHSIEAILHLIDLTNTRLDSSRSAAAPSSPTDGQLWWDTTNDVLKVYDVDYAGWKRVGSKAELDAHTSDTTNPHSVTYTQVGAIQDAAGTVDESHLSFSVATQAELDAHTTSTANPHSVTAAQVGAYTTSQADSNFAAAGHNHDSRYYTQSAADSRYYQPDGNDSFVLETRTTDPASPVVGQMWLRTDL</sequence>
<dbReference type="OrthoDB" id="347946at2157"/>
<proteinExistence type="predicted"/>
<evidence type="ECO:0000313" key="1">
    <source>
        <dbReference type="EMBL" id="RCU47944.1"/>
    </source>
</evidence>
<dbReference type="AlphaFoldDB" id="A0A368NEC8"/>
<accession>A0A368NEC8</accession>
<dbReference type="Proteomes" id="UP000252189">
    <property type="component" value="Unassembled WGS sequence"/>
</dbReference>
<protein>
    <submittedName>
        <fullName evidence="1">Uncharacterized protein</fullName>
    </submittedName>
</protein>
<keyword evidence="2" id="KW-1185">Reference proteome</keyword>
<dbReference type="RefSeq" id="WP_114449503.1">
    <property type="nucleotide sequence ID" value="NZ_QPHM01000001.1"/>
</dbReference>
<organism evidence="1 2">
    <name type="scientific">Haloplanus salinus</name>
    <dbReference type="NCBI Taxonomy" id="1126245"/>
    <lineage>
        <taxon>Archaea</taxon>
        <taxon>Methanobacteriati</taxon>
        <taxon>Methanobacteriota</taxon>
        <taxon>Stenosarchaea group</taxon>
        <taxon>Halobacteria</taxon>
        <taxon>Halobacteriales</taxon>
        <taxon>Haloferacaceae</taxon>
        <taxon>Haloplanus</taxon>
    </lineage>
</organism>